<dbReference type="InParanoid" id="W0RRK2"/>
<name>W0RRK2_9BACT</name>
<sequence>MTQGRPCARHAASSIPHAGDLSDHDPVRAMRSDTALPTGATAAAQRSGLEYAGLALVALFLLVMVGIPIFAGLRNVWRAAASSGWPTTEGVVVDAVDVASTERDRDADGGVRETRMTNGRVTVQYRLGGRTYTTQTLHFGEWAASGDATWAQLRLLRHPVGARVRVSYAPRDPGLAVVHPGLTPLVLLLPGIGLGLLTVLLAARHARDRPGGSLLPLVAGVLGVAGLALLGVGVRRLWRAHASARWPSVPGVIVFGPGAADYVARRDAVPLVYRYAVDGHTYFNNVRAFGQLAAARATRGGGWVERVEARYPAGARVVVRHAPGHPELSVLEPGIAREAWLLPAAGAVLLLVALAASRAATGTTDT</sequence>
<reference evidence="4 5" key="1">
    <citation type="journal article" date="2014" name="Genome Announc.">
        <title>Genome Sequence and Methylome of Soil Bacterium Gemmatirosa kalamazoonensis KBS708T, a Member of the Rarely Cultivated Gemmatimonadetes Phylum.</title>
        <authorList>
            <person name="Debruyn J.M."/>
            <person name="Radosevich M."/>
            <person name="Wommack K.E."/>
            <person name="Polson S.W."/>
            <person name="Hauser L.J."/>
            <person name="Fawaz M.N."/>
            <person name="Korlach J."/>
            <person name="Tsai Y.C."/>
        </authorList>
    </citation>
    <scope>NUCLEOTIDE SEQUENCE [LARGE SCALE GENOMIC DNA]</scope>
    <source>
        <strain evidence="4 5">KBS708</strain>
        <plasmid evidence="5">Plasmid 2</plasmid>
    </source>
</reference>
<evidence type="ECO:0000259" key="3">
    <source>
        <dbReference type="Pfam" id="PF12158"/>
    </source>
</evidence>
<keyword evidence="2" id="KW-0812">Transmembrane</keyword>
<dbReference type="EMBL" id="CP007130">
    <property type="protein sequence ID" value="AHG93321.1"/>
    <property type="molecule type" value="Genomic_DNA"/>
</dbReference>
<feature type="region of interest" description="Disordered" evidence="1">
    <location>
        <begin position="1"/>
        <end position="24"/>
    </location>
</feature>
<dbReference type="AlphaFoldDB" id="W0RRK2"/>
<gene>
    <name evidence="4" type="ORF">J421_5786</name>
</gene>
<evidence type="ECO:0000256" key="2">
    <source>
        <dbReference type="SAM" id="Phobius"/>
    </source>
</evidence>
<dbReference type="KEGG" id="gba:J421_5786"/>
<organism evidence="4 5">
    <name type="scientific">Gemmatirosa kalamazoonensis</name>
    <dbReference type="NCBI Taxonomy" id="861299"/>
    <lineage>
        <taxon>Bacteria</taxon>
        <taxon>Pseudomonadati</taxon>
        <taxon>Gemmatimonadota</taxon>
        <taxon>Gemmatimonadia</taxon>
        <taxon>Gemmatimonadales</taxon>
        <taxon>Gemmatimonadaceae</taxon>
        <taxon>Gemmatirosa</taxon>
    </lineage>
</organism>
<dbReference type="Pfam" id="PF12158">
    <property type="entry name" value="DUF3592"/>
    <property type="match status" value="2"/>
</dbReference>
<keyword evidence="4" id="KW-0614">Plasmid</keyword>
<keyword evidence="2" id="KW-0472">Membrane</keyword>
<accession>W0RRK2</accession>
<feature type="domain" description="DUF3592" evidence="3">
    <location>
        <begin position="268"/>
        <end position="335"/>
    </location>
</feature>
<protein>
    <recommendedName>
        <fullName evidence="3">DUF3592 domain-containing protein</fullName>
    </recommendedName>
</protein>
<evidence type="ECO:0000256" key="1">
    <source>
        <dbReference type="SAM" id="MobiDB-lite"/>
    </source>
</evidence>
<dbReference type="InterPro" id="IPR021994">
    <property type="entry name" value="DUF3592"/>
</dbReference>
<dbReference type="Proteomes" id="UP000019151">
    <property type="component" value="Plasmid 2"/>
</dbReference>
<feature type="transmembrane region" description="Helical" evidence="2">
    <location>
        <begin position="181"/>
        <end position="202"/>
    </location>
</feature>
<feature type="transmembrane region" description="Helical" evidence="2">
    <location>
        <begin position="214"/>
        <end position="234"/>
    </location>
</feature>
<keyword evidence="2" id="KW-1133">Transmembrane helix</keyword>
<feature type="domain" description="DUF3592" evidence="3">
    <location>
        <begin position="88"/>
        <end position="182"/>
    </location>
</feature>
<geneLocation type="plasmid" evidence="4 5">
    <name>2</name>
</geneLocation>
<feature type="transmembrane region" description="Helical" evidence="2">
    <location>
        <begin position="51"/>
        <end position="73"/>
    </location>
</feature>
<evidence type="ECO:0000313" key="5">
    <source>
        <dbReference type="Proteomes" id="UP000019151"/>
    </source>
</evidence>
<proteinExistence type="predicted"/>
<dbReference type="HOGENOM" id="CLU_755978_0_0_0"/>
<evidence type="ECO:0000313" key="4">
    <source>
        <dbReference type="EMBL" id="AHG93321.1"/>
    </source>
</evidence>
<keyword evidence="5" id="KW-1185">Reference proteome</keyword>